<protein>
    <recommendedName>
        <fullName evidence="1">Wadjet protein JetD C-terminal domain-containing protein</fullName>
    </recommendedName>
</protein>
<reference evidence="2 3" key="1">
    <citation type="submission" date="2019-03" db="EMBL/GenBank/DDBJ databases">
        <title>Genomics of glacier-inhabiting Cryobacterium strains.</title>
        <authorList>
            <person name="Liu Q."/>
            <person name="Xin Y.-H."/>
        </authorList>
    </citation>
    <scope>NUCLEOTIDE SEQUENCE [LARGE SCALE GENOMIC DNA]</scope>
    <source>
        <strain evidence="2 3">CGMCC 1.4292</strain>
    </source>
</reference>
<proteinExistence type="predicted"/>
<gene>
    <name evidence="2" type="ORF">E3T53_10510</name>
</gene>
<dbReference type="Proteomes" id="UP000298218">
    <property type="component" value="Unassembled WGS sequence"/>
</dbReference>
<feature type="domain" description="Wadjet protein JetD C-terminal" evidence="1">
    <location>
        <begin position="83"/>
        <end position="140"/>
    </location>
</feature>
<sequence>MKRKWDTGSSTRIMPGMTLSRGTVPILVVCWGETWFCRLSVLALARSGCATGPRPRDCVAPKGDTGGPQTQYSLAPKPANTHEATLLDNRELWSIEGKQSVQSLSLLTESEMEAADSLRSDRHGVGVRLEQERIPWASVDAAAAEKLAQPPESSFASAAK</sequence>
<dbReference type="Pfam" id="PF09983">
    <property type="entry name" value="JetD_C"/>
    <property type="match status" value="1"/>
</dbReference>
<keyword evidence="3" id="KW-1185">Reference proteome</keyword>
<evidence type="ECO:0000313" key="2">
    <source>
        <dbReference type="EMBL" id="TFD78600.1"/>
    </source>
</evidence>
<dbReference type="AlphaFoldDB" id="A0A4Y8KTF6"/>
<name>A0A4Y8KTF6_9MICO</name>
<dbReference type="InterPro" id="IPR024534">
    <property type="entry name" value="JetD_C"/>
</dbReference>
<dbReference type="EMBL" id="SOHQ01000028">
    <property type="protein sequence ID" value="TFD78600.1"/>
    <property type="molecule type" value="Genomic_DNA"/>
</dbReference>
<evidence type="ECO:0000313" key="3">
    <source>
        <dbReference type="Proteomes" id="UP000298218"/>
    </source>
</evidence>
<accession>A0A4Y8KTF6</accession>
<comment type="caution">
    <text evidence="2">The sequence shown here is derived from an EMBL/GenBank/DDBJ whole genome shotgun (WGS) entry which is preliminary data.</text>
</comment>
<evidence type="ECO:0000259" key="1">
    <source>
        <dbReference type="Pfam" id="PF09983"/>
    </source>
</evidence>
<organism evidence="2 3">
    <name type="scientific">Cryobacterium psychrophilum</name>
    <dbReference type="NCBI Taxonomy" id="41988"/>
    <lineage>
        <taxon>Bacteria</taxon>
        <taxon>Bacillati</taxon>
        <taxon>Actinomycetota</taxon>
        <taxon>Actinomycetes</taxon>
        <taxon>Micrococcales</taxon>
        <taxon>Microbacteriaceae</taxon>
        <taxon>Cryobacterium</taxon>
    </lineage>
</organism>